<evidence type="ECO:0000256" key="13">
    <source>
        <dbReference type="SAM" id="MobiDB-lite"/>
    </source>
</evidence>
<feature type="chain" id="PRO_5034753374" evidence="15">
    <location>
        <begin position="20"/>
        <end position="1076"/>
    </location>
</feature>
<feature type="domain" description="Ig-like" evidence="16">
    <location>
        <begin position="302"/>
        <end position="417"/>
    </location>
</feature>
<dbReference type="SMART" id="SM00408">
    <property type="entry name" value="IGc2"/>
    <property type="match status" value="5"/>
</dbReference>
<name>A0A8C9TVN9_SCLFO</name>
<reference evidence="18" key="3">
    <citation type="submission" date="2025-09" db="UniProtKB">
        <authorList>
            <consortium name="Ensembl"/>
        </authorList>
    </citation>
    <scope>IDENTIFICATION</scope>
</reference>
<feature type="compositionally biased region" description="Low complexity" evidence="13">
    <location>
        <begin position="814"/>
        <end position="826"/>
    </location>
</feature>
<dbReference type="GO" id="GO:0050808">
    <property type="term" value="P:synapse organization"/>
    <property type="evidence" value="ECO:0007669"/>
    <property type="project" value="TreeGrafter"/>
</dbReference>
<keyword evidence="7" id="KW-0130">Cell adhesion</keyword>
<reference evidence="18 19" key="1">
    <citation type="submission" date="2019-04" db="EMBL/GenBank/DDBJ databases">
        <authorList>
            <consortium name="Wellcome Sanger Institute Data Sharing"/>
        </authorList>
    </citation>
    <scope>NUCLEOTIDE SEQUENCE [LARGE SCALE GENOMIC DNA]</scope>
</reference>
<dbReference type="InterPro" id="IPR013783">
    <property type="entry name" value="Ig-like_fold"/>
</dbReference>
<dbReference type="GO" id="GO:0043025">
    <property type="term" value="C:neuronal cell body"/>
    <property type="evidence" value="ECO:0007669"/>
    <property type="project" value="TreeGrafter"/>
</dbReference>
<dbReference type="AlphaFoldDB" id="A0A8C9TVN9"/>
<feature type="compositionally biased region" description="Basic and acidic residues" evidence="13">
    <location>
        <begin position="775"/>
        <end position="807"/>
    </location>
</feature>
<keyword evidence="3" id="KW-1003">Cell membrane</keyword>
<evidence type="ECO:0000256" key="5">
    <source>
        <dbReference type="ARBA" id="ARBA00022729"/>
    </source>
</evidence>
<evidence type="ECO:0000256" key="2">
    <source>
        <dbReference type="ARBA" id="ARBA00004251"/>
    </source>
</evidence>
<dbReference type="PANTHER" id="PTHR45080">
    <property type="entry name" value="CONTACTIN 5"/>
    <property type="match status" value="1"/>
</dbReference>
<evidence type="ECO:0000256" key="10">
    <source>
        <dbReference type="ARBA" id="ARBA00023157"/>
    </source>
</evidence>
<gene>
    <name evidence="18" type="primary">NCAM1</name>
    <name evidence="18" type="synonym">ncam1a</name>
</gene>
<dbReference type="FunFam" id="2.60.40.10:FF:000159">
    <property type="entry name" value="neural cell adhesion molecule 1 isoform X2"/>
    <property type="match status" value="1"/>
</dbReference>
<feature type="compositionally biased region" description="Polar residues" evidence="13">
    <location>
        <begin position="974"/>
        <end position="994"/>
    </location>
</feature>
<comment type="function">
    <text evidence="1">This protein is a cell adhesion molecule involved in neuron-neuron adhesion, neurite fasciculation, outgrowth of neurites, etc.</text>
</comment>
<dbReference type="InterPro" id="IPR036179">
    <property type="entry name" value="Ig-like_dom_sf"/>
</dbReference>
<comment type="subcellular location">
    <subcellularLocation>
        <location evidence="2">Cell membrane</location>
        <topology evidence="2">Single-pass type I membrane protein</topology>
    </subcellularLocation>
</comment>
<dbReference type="SMART" id="SM00060">
    <property type="entry name" value="FN3"/>
    <property type="match status" value="2"/>
</dbReference>
<dbReference type="SMART" id="SM00409">
    <property type="entry name" value="IG"/>
    <property type="match status" value="5"/>
</dbReference>
<feature type="domain" description="Ig-like" evidence="16">
    <location>
        <begin position="20"/>
        <end position="108"/>
    </location>
</feature>
<dbReference type="InterPro" id="IPR050958">
    <property type="entry name" value="Cell_Adh-Cytoskel_Orgn"/>
</dbReference>
<evidence type="ECO:0000256" key="7">
    <source>
        <dbReference type="ARBA" id="ARBA00022889"/>
    </source>
</evidence>
<dbReference type="SUPFAM" id="SSF49265">
    <property type="entry name" value="Fibronectin type III"/>
    <property type="match status" value="1"/>
</dbReference>
<evidence type="ECO:0000256" key="12">
    <source>
        <dbReference type="ARBA" id="ARBA00023319"/>
    </source>
</evidence>
<feature type="region of interest" description="Disordered" evidence="13">
    <location>
        <begin position="773"/>
        <end position="826"/>
    </location>
</feature>
<sequence>MLQARDIIWALLFFGTAASLQVNITPAQGEISVGESKFFQCEVVGEAKEIDWYSPSGEKILPNRQDISVTRNDEESSILTIYNANIDNAGIYKCVARNGNMESQATVNVKIYQKLTFKSAPSPQEFNEGDNADIVCDVVSSPPPAIIWRRGNTKIQVEKDVRFKILDNNHLQIRGIKKTDEGSYTCEGRIMARGEIDFRVIEVIINVLPTIRTRHAELNATADIGQSVMLACDADGYPEPRVTWARNNIVLETSDKYSINEDGSEMIIKNIEKVDEGEYTCIAKNKAGEKEAEVSLNVFVQPKITYLKNQTASELEEQVTLTCEATGDPTPTIVWSFGRQVFSEGEQASWTRPETHKSSDREVHRSQSLDDNVVVRSHARVSSLTLKYVQFTDAGQYLCTARNAIGQDAQSMYLEVRYAPKIQGLVTVYTWEGNAANISCEVLAHPGAVVMWFRDGQQLPSANTTNVKIYNTPAVSFLEVTPDSQTDFGSYNCTATNIIGSESKEFLLIQADVPSAPTIEQVEPYSSTALMRFDEPDATGGVPVLKYKVLWRAVGQVDWTSREYEADDGGNTITIVGLKPETNYEVKMSAINGKGEGESSLAQSFKTEPVHYSFTREPSPPKLEGKLQSTGNTLKVNWIKQDDGGSPIKHYLVRYKAKHASDWKPEMRLPSSSEYVMLSGLDWNTEYEVYVVAENQQGKSQPGTLSFRTSAEPTAIPDPIDNSSGLGTGAIVGILIVVFVLLLVGVDITCYFLNKCGLLMCIAVNFCGKAGPGAKSKDLEEGKASFTKDESKEPIVEVRTEEERTPNHEAGGQTEPNETTPLTEPEPAADTTAAVVDLLPSVATNSDTVTENSPASESTTLTSSAAVPPAANAKATPPVPQSSTPKPSITSPSSTTPAPSAAPKEAPLVDLSEGLAAKAEVAPATNGPEAAEAMSNPTPASDPSPTPTSQPTKADATKLPGSEAPQATAKSLPEPSQNPTATDSAAKPSHNQDLQIDGGPYQTSDTDLAKDVFDALGKPTGPPADSTAVPTPAQDEKIVVADDKSKPEETEVKKTPSEVKTVPNEAAQTNGNESKA</sequence>
<dbReference type="PROSITE" id="PS50835">
    <property type="entry name" value="IG_LIKE"/>
    <property type="match status" value="5"/>
</dbReference>
<feature type="domain" description="Ig-like" evidence="16">
    <location>
        <begin position="209"/>
        <end position="295"/>
    </location>
</feature>
<feature type="domain" description="Ig-like" evidence="16">
    <location>
        <begin position="420"/>
        <end position="509"/>
    </location>
</feature>
<evidence type="ECO:0000313" key="19">
    <source>
        <dbReference type="Proteomes" id="UP000694397"/>
    </source>
</evidence>
<dbReference type="Ensembl" id="ENSSFOT00015081277.1">
    <property type="protein sequence ID" value="ENSSFOP00015058634.1"/>
    <property type="gene ID" value="ENSSFOG00015010473.2"/>
</dbReference>
<organism evidence="18 19">
    <name type="scientific">Scleropages formosus</name>
    <name type="common">Asian bonytongue</name>
    <name type="synonym">Osteoglossum formosum</name>
    <dbReference type="NCBI Taxonomy" id="113540"/>
    <lineage>
        <taxon>Eukaryota</taxon>
        <taxon>Metazoa</taxon>
        <taxon>Chordata</taxon>
        <taxon>Craniata</taxon>
        <taxon>Vertebrata</taxon>
        <taxon>Euteleostomi</taxon>
        <taxon>Actinopterygii</taxon>
        <taxon>Neopterygii</taxon>
        <taxon>Teleostei</taxon>
        <taxon>Osteoglossocephala</taxon>
        <taxon>Osteoglossomorpha</taxon>
        <taxon>Osteoglossiformes</taxon>
        <taxon>Osteoglossidae</taxon>
        <taxon>Scleropages</taxon>
    </lineage>
</organism>
<dbReference type="SUPFAM" id="SSF48726">
    <property type="entry name" value="Immunoglobulin"/>
    <property type="match status" value="5"/>
</dbReference>
<dbReference type="FunFam" id="2.60.40.10:FF:001932">
    <property type="entry name" value="Neural cell adhesion molecule 1a"/>
    <property type="match status" value="1"/>
</dbReference>
<feature type="compositionally biased region" description="Basic and acidic residues" evidence="13">
    <location>
        <begin position="1034"/>
        <end position="1057"/>
    </location>
</feature>
<dbReference type="InterPro" id="IPR013098">
    <property type="entry name" value="Ig_I-set"/>
</dbReference>
<dbReference type="InterPro" id="IPR003598">
    <property type="entry name" value="Ig_sub2"/>
</dbReference>
<dbReference type="InterPro" id="IPR009138">
    <property type="entry name" value="Neural_cell_adh"/>
</dbReference>
<evidence type="ECO:0000256" key="1">
    <source>
        <dbReference type="ARBA" id="ARBA00003000"/>
    </source>
</evidence>
<dbReference type="FunFam" id="2.60.40.10:FF:000137">
    <property type="entry name" value="neural cell adhesion molecule 1 isoform X2"/>
    <property type="match status" value="1"/>
</dbReference>
<dbReference type="Pfam" id="PF13927">
    <property type="entry name" value="Ig_3"/>
    <property type="match status" value="1"/>
</dbReference>
<dbReference type="Pfam" id="PF00041">
    <property type="entry name" value="fn3"/>
    <property type="match status" value="2"/>
</dbReference>
<evidence type="ECO:0000256" key="11">
    <source>
        <dbReference type="ARBA" id="ARBA00023180"/>
    </source>
</evidence>
<dbReference type="GO" id="GO:0008046">
    <property type="term" value="F:axon guidance receptor activity"/>
    <property type="evidence" value="ECO:0007669"/>
    <property type="project" value="TreeGrafter"/>
</dbReference>
<feature type="region of interest" description="Disordered" evidence="13">
    <location>
        <begin position="843"/>
        <end position="1076"/>
    </location>
</feature>
<feature type="compositionally biased region" description="Basic and acidic residues" evidence="13">
    <location>
        <begin position="353"/>
        <end position="366"/>
    </location>
</feature>
<feature type="region of interest" description="Disordered" evidence="13">
    <location>
        <begin position="346"/>
        <end position="366"/>
    </location>
</feature>
<dbReference type="GO" id="GO:0007156">
    <property type="term" value="P:homophilic cell adhesion via plasma membrane adhesion molecules"/>
    <property type="evidence" value="ECO:0007669"/>
    <property type="project" value="TreeGrafter"/>
</dbReference>
<dbReference type="GeneTree" id="ENSGT00940000155743"/>
<evidence type="ECO:0000256" key="4">
    <source>
        <dbReference type="ARBA" id="ARBA00022692"/>
    </source>
</evidence>
<dbReference type="InterPro" id="IPR007110">
    <property type="entry name" value="Ig-like_dom"/>
</dbReference>
<feature type="domain" description="Ig-like" evidence="16">
    <location>
        <begin position="113"/>
        <end position="186"/>
    </location>
</feature>
<feature type="compositionally biased region" description="Polar residues" evidence="13">
    <location>
        <begin position="1066"/>
        <end position="1076"/>
    </location>
</feature>
<feature type="compositionally biased region" description="Low complexity" evidence="13">
    <location>
        <begin position="853"/>
        <end position="906"/>
    </location>
</feature>
<dbReference type="CDD" id="cd00063">
    <property type="entry name" value="FN3"/>
    <property type="match status" value="2"/>
</dbReference>
<evidence type="ECO:0000259" key="17">
    <source>
        <dbReference type="PROSITE" id="PS50853"/>
    </source>
</evidence>
<dbReference type="CDD" id="cd00096">
    <property type="entry name" value="Ig"/>
    <property type="match status" value="1"/>
</dbReference>
<evidence type="ECO:0000256" key="6">
    <source>
        <dbReference type="ARBA" id="ARBA00022737"/>
    </source>
</evidence>
<evidence type="ECO:0000256" key="14">
    <source>
        <dbReference type="SAM" id="Phobius"/>
    </source>
</evidence>
<dbReference type="GO" id="GO:0030424">
    <property type="term" value="C:axon"/>
    <property type="evidence" value="ECO:0007669"/>
    <property type="project" value="TreeGrafter"/>
</dbReference>
<reference evidence="18" key="2">
    <citation type="submission" date="2025-08" db="UniProtKB">
        <authorList>
            <consortium name="Ensembl"/>
        </authorList>
    </citation>
    <scope>IDENTIFICATION</scope>
</reference>
<evidence type="ECO:0000259" key="16">
    <source>
        <dbReference type="PROSITE" id="PS50835"/>
    </source>
</evidence>
<feature type="signal peptide" evidence="15">
    <location>
        <begin position="1"/>
        <end position="19"/>
    </location>
</feature>
<evidence type="ECO:0000256" key="8">
    <source>
        <dbReference type="ARBA" id="ARBA00022989"/>
    </source>
</evidence>
<dbReference type="Gene3D" id="2.60.40.10">
    <property type="entry name" value="Immunoglobulins"/>
    <property type="match status" value="7"/>
</dbReference>
<evidence type="ECO:0000256" key="9">
    <source>
        <dbReference type="ARBA" id="ARBA00023136"/>
    </source>
</evidence>
<keyword evidence="4 14" id="KW-0812">Transmembrane</keyword>
<dbReference type="FunFam" id="2.60.40.10:FF:000636">
    <property type="entry name" value="Neural cell adhesion molecule 2"/>
    <property type="match status" value="1"/>
</dbReference>
<protein>
    <submittedName>
        <fullName evidence="18">Neural cell adhesion molecule 1a</fullName>
    </submittedName>
</protein>
<dbReference type="OrthoDB" id="10056271at2759"/>
<keyword evidence="5 15" id="KW-0732">Signal</keyword>
<dbReference type="PANTHER" id="PTHR45080:SF29">
    <property type="entry name" value="NEURAL CELL ADHESION MOLECULE 1-LIKE ISOFORM X1"/>
    <property type="match status" value="1"/>
</dbReference>
<keyword evidence="8 14" id="KW-1133">Transmembrane helix</keyword>
<evidence type="ECO:0000256" key="3">
    <source>
        <dbReference type="ARBA" id="ARBA00022475"/>
    </source>
</evidence>
<keyword evidence="12" id="KW-0393">Immunoglobulin domain</keyword>
<keyword evidence="11" id="KW-0325">Glycoprotein</keyword>
<dbReference type="InterPro" id="IPR003961">
    <property type="entry name" value="FN3_dom"/>
</dbReference>
<evidence type="ECO:0000256" key="15">
    <source>
        <dbReference type="SAM" id="SignalP"/>
    </source>
</evidence>
<proteinExistence type="predicted"/>
<dbReference type="PRINTS" id="PR01838">
    <property type="entry name" value="NCAMFAMILY"/>
</dbReference>
<feature type="transmembrane region" description="Helical" evidence="14">
    <location>
        <begin position="730"/>
        <end position="753"/>
    </location>
</feature>
<dbReference type="FunFam" id="2.60.40.10:FF:000173">
    <property type="entry name" value="Neural cell adhesion molecule 1"/>
    <property type="match status" value="1"/>
</dbReference>
<dbReference type="Pfam" id="PF07679">
    <property type="entry name" value="I-set"/>
    <property type="match status" value="4"/>
</dbReference>
<keyword evidence="19" id="KW-1185">Reference proteome</keyword>
<feature type="compositionally biased region" description="Polar residues" evidence="13">
    <location>
        <begin position="843"/>
        <end position="852"/>
    </location>
</feature>
<dbReference type="FunFam" id="2.60.40.10:FF:000086">
    <property type="entry name" value="Neural cell adhesion molecule 1"/>
    <property type="match status" value="1"/>
</dbReference>
<keyword evidence="10" id="KW-1015">Disulfide bond</keyword>
<accession>A0A8C9TVN9</accession>
<dbReference type="Proteomes" id="UP000694397">
    <property type="component" value="Chromosome 4"/>
</dbReference>
<keyword evidence="9 14" id="KW-0472">Membrane</keyword>
<evidence type="ECO:0000313" key="18">
    <source>
        <dbReference type="Ensembl" id="ENSSFOP00015058634.1"/>
    </source>
</evidence>
<dbReference type="PROSITE" id="PS50853">
    <property type="entry name" value="FN3"/>
    <property type="match status" value="2"/>
</dbReference>
<dbReference type="InterPro" id="IPR003599">
    <property type="entry name" value="Ig_sub"/>
</dbReference>
<feature type="domain" description="Fibronectin type-III" evidence="17">
    <location>
        <begin position="617"/>
        <end position="713"/>
    </location>
</feature>
<dbReference type="GO" id="GO:0005886">
    <property type="term" value="C:plasma membrane"/>
    <property type="evidence" value="ECO:0007669"/>
    <property type="project" value="UniProtKB-SubCell"/>
</dbReference>
<keyword evidence="6" id="KW-0677">Repeat</keyword>
<dbReference type="InterPro" id="IPR036116">
    <property type="entry name" value="FN3_sf"/>
</dbReference>
<feature type="domain" description="Fibronectin type-III" evidence="17">
    <location>
        <begin position="513"/>
        <end position="610"/>
    </location>
</feature>